<gene>
    <name evidence="1" type="ORF">C4F49_15600</name>
</gene>
<accession>A0A928YRL3</accession>
<dbReference type="RefSeq" id="WP_196936959.1">
    <property type="nucleotide sequence ID" value="NZ_MU158698.1"/>
</dbReference>
<dbReference type="Proteomes" id="UP000616201">
    <property type="component" value="Unassembled WGS sequence"/>
</dbReference>
<dbReference type="EMBL" id="PRDK01000009">
    <property type="protein sequence ID" value="MBE8715109.1"/>
    <property type="molecule type" value="Genomic_DNA"/>
</dbReference>
<proteinExistence type="predicted"/>
<keyword evidence="2" id="KW-1185">Reference proteome</keyword>
<comment type="caution">
    <text evidence="1">The sequence shown here is derived from an EMBL/GenBank/DDBJ whole genome shotgun (WGS) entry which is preliminary data.</text>
</comment>
<sequence length="167" mass="19041">MKSLLLVFFSFYFLACQNNQSEIASNKTSLVNPYTSITGIPELLRVNPYPFYSDPFVCTDYGSATLISLLRNGESAQISLVYTGSFVNNLYSFSVLKEADGYYRIDENGKQKLIQQQVQFLKSCEWYLGNGSRYTGHSVNREELVFRQGNKINRYLIASSSYKPIDL</sequence>
<protein>
    <submittedName>
        <fullName evidence="1">Uncharacterized protein</fullName>
    </submittedName>
</protein>
<evidence type="ECO:0000313" key="1">
    <source>
        <dbReference type="EMBL" id="MBE8715109.1"/>
    </source>
</evidence>
<reference evidence="1" key="1">
    <citation type="submission" date="2018-02" db="EMBL/GenBank/DDBJ databases">
        <authorList>
            <person name="Vasarhelyi B.M."/>
            <person name="Deshmukh S."/>
            <person name="Balint B."/>
            <person name="Kukolya J."/>
        </authorList>
    </citation>
    <scope>NUCLEOTIDE SEQUENCE</scope>
    <source>
        <strain evidence="1">KB22</strain>
    </source>
</reference>
<name>A0A928YRL3_9SPHI</name>
<dbReference type="AlphaFoldDB" id="A0A928YRL3"/>
<evidence type="ECO:0000313" key="2">
    <source>
        <dbReference type="Proteomes" id="UP000616201"/>
    </source>
</evidence>
<organism evidence="1 2">
    <name type="scientific">Sphingobacterium hungaricum</name>
    <dbReference type="NCBI Taxonomy" id="2082723"/>
    <lineage>
        <taxon>Bacteria</taxon>
        <taxon>Pseudomonadati</taxon>
        <taxon>Bacteroidota</taxon>
        <taxon>Sphingobacteriia</taxon>
        <taxon>Sphingobacteriales</taxon>
        <taxon>Sphingobacteriaceae</taxon>
        <taxon>Sphingobacterium</taxon>
    </lineage>
</organism>